<feature type="compositionally biased region" description="Basic and acidic residues" evidence="1">
    <location>
        <begin position="606"/>
        <end position="616"/>
    </location>
</feature>
<dbReference type="VEuPathDB" id="TriTrypDB:LdCL_330019500"/>
<evidence type="ECO:0000313" key="3">
    <source>
        <dbReference type="Proteomes" id="UP000318447"/>
    </source>
</evidence>
<reference evidence="3" key="1">
    <citation type="submission" date="2019-02" db="EMBL/GenBank/DDBJ databases">
        <title>FDA dAtabase for Regulatory Grade micrObial Sequences (FDA-ARGOS): Supporting development and validation of Infectious Disease Dx tests.</title>
        <authorList>
            <person name="Duncan R."/>
            <person name="Fisher C."/>
            <person name="Tallon L."/>
            <person name="Sadzewicz L."/>
            <person name="Sengamalay N."/>
            <person name="Ott S."/>
            <person name="Godinez A."/>
            <person name="Nagaraj S."/>
            <person name="Vavikolanu K."/>
            <person name="Nadendla S."/>
            <person name="Aluvathingal J."/>
            <person name="Sichtig H."/>
        </authorList>
    </citation>
    <scope>NUCLEOTIDE SEQUENCE [LARGE SCALE GENOMIC DNA]</scope>
    <source>
        <strain evidence="3">FDAARGOS_361</strain>
    </source>
</reference>
<dbReference type="VEuPathDB" id="TriTrypDB:LDHU3_33.1980"/>
<dbReference type="EMBL" id="RHLC01000007">
    <property type="protein sequence ID" value="TPP53742.1"/>
    <property type="molecule type" value="Genomic_DNA"/>
</dbReference>
<dbReference type="AlphaFoldDB" id="A0A504XXD5"/>
<organism evidence="2 3">
    <name type="scientific">Leishmania donovani</name>
    <dbReference type="NCBI Taxonomy" id="5661"/>
    <lineage>
        <taxon>Eukaryota</taxon>
        <taxon>Discoba</taxon>
        <taxon>Euglenozoa</taxon>
        <taxon>Kinetoplastea</taxon>
        <taxon>Metakinetoplastina</taxon>
        <taxon>Trypanosomatida</taxon>
        <taxon>Trypanosomatidae</taxon>
        <taxon>Leishmaniinae</taxon>
        <taxon>Leishmania</taxon>
    </lineage>
</organism>
<sequence length="1137" mass="125316">MLSASASSRLQWRSSSMDITPSSSCALRKRLLGLFYVYSTAVSNGDGVCELAEVRRLEATRYHACLNALARLSSFRNLFAGSEDDMAIRAAATQLQSRLVQDILWRAAMRRDANCARQQQRLNPLEAERTAAPWPSNDDYADEDLLGEACYSPSTFGHGIHSTPSEVAGAAEDVRGSISWSALHSVIVLYLYDHQCFHNSFLAPEVDALRSDSDGGIIMHTGPDRVCAKEKQINVPAMTPPVRRKATCANSATRVAAVQAFERRPCGATKSAAPSSWNANPPPSLQDTLLRQPNMEIAMDVHVGEEDAGSSRCTVDGGKNPTKTSPPPRRKHTQREAAEFPYQQRHIGAVTDVEVVSGGQSGFHRATSVSVSSLSPSWSPPSGKGAVVPKRIAAVTRRQWSASPSPRRPASAVVVFGDERAAASPAPHVARVLRLRPQSPSQQNAMAGHPREYHHRKHRASRAGAAVPTLVTVKKNARAQRLYTTRQPQPANPADATPELTNREGGTGADAKKQKMCLPVPKPLASRPVLAEAWPGSREYSCDLKTPLTTRHEGYFCEAEESASLLDIKLQRERTGKRSDSGRHAQGRRTTSFSVGAPRRASAEASNRDGSMRPDWVRWTFSAKPPPSPGTPPALFRAPVLPSRASSAAPVDVEDTASDQENQPPPTQTSRRRNALYQLEQPFPLTTGEPFAPRPLHEERHTGAAAAPTMVVPVYHVTAPSPTPTPREDETDAWQHSAAHREASAVAPPPLLHHFTTQQEPKQRPRQPPQQLIGVQCLLFSPSDTSSLATNRSSRVSSTEQQQKDRKLVPASTPTNPAAPTLSPLFCETTHRPFASAHEMGSTSGISHESTAASITLAGVNEGAAAAAGWAITSTSAVESGESAIHHPRQPHSTDAATAVRTGVETDLSFIRTRDNKFYLQRVLPNGEVVRWLAPGLNYLKNVTNFETYSLNEIDENGGIVIPADVMPTAAHDAPGFRDAIFYITKLEATSKFTRKDRRRWHRRLFAHWKESPEKYLNHTLGTYGIIFLVVLWVCVRGFHSIKNQKPFWDINVYGHTDEERERTDPWLRLKRFSERHPEHEGMDMTVTMLSPGQSRLSSARSELRESDFTDPHYHSEFWWKVRHCYYYGHWPKGMAE</sequence>
<feature type="region of interest" description="Disordered" evidence="1">
    <location>
        <begin position="784"/>
        <end position="824"/>
    </location>
</feature>
<feature type="region of interest" description="Disordered" evidence="1">
    <location>
        <begin position="482"/>
        <end position="513"/>
    </location>
</feature>
<name>A0A504XXD5_LEIDO</name>
<feature type="compositionally biased region" description="Basic and acidic residues" evidence="1">
    <location>
        <begin position="572"/>
        <end position="583"/>
    </location>
</feature>
<evidence type="ECO:0000313" key="2">
    <source>
        <dbReference type="EMBL" id="TPP53742.1"/>
    </source>
</evidence>
<comment type="caution">
    <text evidence="2">The sequence shown here is derived from an EMBL/GenBank/DDBJ whole genome shotgun (WGS) entry which is preliminary data.</text>
</comment>
<dbReference type="Proteomes" id="UP000318447">
    <property type="component" value="Unassembled WGS sequence"/>
</dbReference>
<dbReference type="VEuPathDB" id="TriTrypDB:LDHU3_33.1990"/>
<feature type="compositionally biased region" description="Low complexity" evidence="1">
    <location>
        <begin position="810"/>
        <end position="824"/>
    </location>
</feature>
<evidence type="ECO:0000256" key="1">
    <source>
        <dbReference type="SAM" id="MobiDB-lite"/>
    </source>
</evidence>
<feature type="region of interest" description="Disordered" evidence="1">
    <location>
        <begin position="572"/>
        <end position="673"/>
    </location>
</feature>
<dbReference type="VEuPathDB" id="TriTrypDB:LdCL_330019600"/>
<feature type="region of interest" description="Disordered" evidence="1">
    <location>
        <begin position="306"/>
        <end position="335"/>
    </location>
</feature>
<dbReference type="VEuPathDB" id="TriTrypDB:LdBPK_331340.1"/>
<protein>
    <submittedName>
        <fullName evidence="2">Uncharacterized protein</fullName>
    </submittedName>
</protein>
<proteinExistence type="predicted"/>
<accession>A0A504XXD5</accession>
<dbReference type="VEuPathDB" id="TriTrypDB:LdBPK_331330.1"/>
<feature type="compositionally biased region" description="Polar residues" evidence="1">
    <location>
        <begin position="784"/>
        <end position="801"/>
    </location>
</feature>
<gene>
    <name evidence="2" type="ORF">CGC21_37965</name>
</gene>
<feature type="region of interest" description="Disordered" evidence="1">
    <location>
        <begin position="717"/>
        <end position="750"/>
    </location>
</feature>